<evidence type="ECO:0000313" key="2">
    <source>
        <dbReference type="Proteomes" id="UP000737555"/>
    </source>
</evidence>
<protein>
    <submittedName>
        <fullName evidence="1">DUF2934 domain-containing protein</fullName>
    </submittedName>
</protein>
<dbReference type="EMBL" id="JABMJE010000060">
    <property type="protein sequence ID" value="NQS78168.1"/>
    <property type="molecule type" value="Genomic_DNA"/>
</dbReference>
<evidence type="ECO:0000313" key="1">
    <source>
        <dbReference type="EMBL" id="NQS78168.1"/>
    </source>
</evidence>
<comment type="caution">
    <text evidence="1">The sequence shown here is derived from an EMBL/GenBank/DDBJ whole genome shotgun (WGS) entry which is preliminary data.</text>
</comment>
<dbReference type="Proteomes" id="UP000737555">
    <property type="component" value="Unassembled WGS sequence"/>
</dbReference>
<name>A0A8T7HCY9_9EURY</name>
<proteinExistence type="predicted"/>
<accession>A0A8T7HCY9</accession>
<gene>
    <name evidence="1" type="ORF">HQQ74_05595</name>
</gene>
<reference evidence="1" key="1">
    <citation type="submission" date="2020-05" db="EMBL/GenBank/DDBJ databases">
        <title>The first insight into the ecology of ammonia-tolerant syntrophic propionate oxidizing bacteria.</title>
        <authorList>
            <person name="Singh A."/>
            <person name="Schnurer A."/>
            <person name="Westerholm M."/>
        </authorList>
    </citation>
    <scope>NUCLEOTIDE SEQUENCE</scope>
    <source>
        <strain evidence="1">MAG54</strain>
    </source>
</reference>
<sequence length="17" mass="1974">MPGCPPGRHAQHWSRTR</sequence>
<organism evidence="1 2">
    <name type="scientific">Methanoculleus bourgensis</name>
    <dbReference type="NCBI Taxonomy" id="83986"/>
    <lineage>
        <taxon>Archaea</taxon>
        <taxon>Methanobacteriati</taxon>
        <taxon>Methanobacteriota</taxon>
        <taxon>Stenosarchaea group</taxon>
        <taxon>Methanomicrobia</taxon>
        <taxon>Methanomicrobiales</taxon>
        <taxon>Methanomicrobiaceae</taxon>
        <taxon>Methanoculleus</taxon>
    </lineage>
</organism>
<dbReference type="AlphaFoldDB" id="A0A8T7HCY9"/>